<evidence type="ECO:0000313" key="1">
    <source>
        <dbReference type="EMBL" id="AYK15816.1"/>
    </source>
</evidence>
<dbReference type="AlphaFoldDB" id="A0A660HUL6"/>
<keyword evidence="2" id="KW-1185">Reference proteome</keyword>
<dbReference type="KEGG" id="mfz:AOB57_012015"/>
<dbReference type="OrthoDB" id="195008at2157"/>
<proteinExistence type="predicted"/>
<name>A0A660HUL6_9EURY</name>
<organism evidence="1 2">
    <name type="scientific">Methanosarcina flavescens</name>
    <dbReference type="NCBI Taxonomy" id="1715806"/>
    <lineage>
        <taxon>Archaea</taxon>
        <taxon>Methanobacteriati</taxon>
        <taxon>Methanobacteriota</taxon>
        <taxon>Stenosarchaea group</taxon>
        <taxon>Methanomicrobia</taxon>
        <taxon>Methanosarcinales</taxon>
        <taxon>Methanosarcinaceae</taxon>
        <taxon>Methanosarcina</taxon>
    </lineage>
</organism>
<accession>A0A660HUL6</accession>
<dbReference type="Pfam" id="PF13384">
    <property type="entry name" value="HTH_23"/>
    <property type="match status" value="1"/>
</dbReference>
<reference evidence="1 2" key="1">
    <citation type="journal article" date="2016" name="Int. J. Syst. Evol. Microbiol.">
        <title>Methanosarcina flavescens sp. nov., a methanogenic archaeon isolated from a full-scale anaerobic digester.</title>
        <authorList>
            <person name="Kern T."/>
            <person name="Fischer M.A."/>
            <person name="Deppenmeier U."/>
            <person name="Schmitz R.A."/>
            <person name="Rother M."/>
        </authorList>
    </citation>
    <scope>NUCLEOTIDE SEQUENCE [LARGE SCALE GENOMIC DNA]</scope>
    <source>
        <strain evidence="1 2">E03.2</strain>
    </source>
</reference>
<dbReference type="EMBL" id="CP032683">
    <property type="protein sequence ID" value="AYK15816.1"/>
    <property type="molecule type" value="Genomic_DNA"/>
</dbReference>
<gene>
    <name evidence="1" type="ORF">AOB57_012015</name>
</gene>
<evidence type="ECO:0000313" key="2">
    <source>
        <dbReference type="Proteomes" id="UP000053087"/>
    </source>
</evidence>
<sequence length="79" mass="9392">MITHENNSRALKRLHFIKFTYLGDSVKEATIKLEVTEKTLHYWQDYWNKGGIDALMLQFSRGRIFKRLFAILYGLKIIT</sequence>
<dbReference type="Proteomes" id="UP000053087">
    <property type="component" value="Chromosome"/>
</dbReference>
<protein>
    <submittedName>
        <fullName evidence="1">Helix-turn-helix domain-containing protein</fullName>
    </submittedName>
</protein>